<dbReference type="Proteomes" id="UP000189666">
    <property type="component" value="Chromosome"/>
</dbReference>
<sequence length="104" mass="12593">MKKNNNLLSFYIGKKIYFSKINNFLIIDYINKKIGKKIFFKKIVFFLQKKIILDEYGLNLNSCFIILKHFYIRSISIKKKKRKNFLKTNVNYKKKSLLFLQSII</sequence>
<dbReference type="RefSeq" id="WP_211118403.1">
    <property type="nucleotide sequence ID" value="NZ_CP019943.1"/>
</dbReference>
<dbReference type="AlphaFoldDB" id="A0A1U9RRP9"/>
<proteinExistence type="predicted"/>
<gene>
    <name evidence="1" type="ORF">BW244_0148</name>
</gene>
<evidence type="ECO:0000313" key="2">
    <source>
        <dbReference type="Proteomes" id="UP000189666"/>
    </source>
</evidence>
<protein>
    <recommendedName>
        <fullName evidence="3">Ribosomal protein L21</fullName>
    </recommendedName>
</protein>
<reference evidence="1 2" key="1">
    <citation type="submission" date="2017-02" db="EMBL/GenBank/DDBJ databases">
        <title>Complete Genome of Candidatus Carsonella ruddii strain BC, a Nutritional Endosymbiont of Bactericera cockerelli.</title>
        <authorList>
            <person name="Riley A.B."/>
            <person name="Kim D.H."/>
            <person name="Hansen A.K."/>
        </authorList>
    </citation>
    <scope>NUCLEOTIDE SEQUENCE [LARGE SCALE GENOMIC DNA]</scope>
    <source>
        <strain evidence="1 2">BC</strain>
    </source>
</reference>
<evidence type="ECO:0000313" key="1">
    <source>
        <dbReference type="EMBL" id="AQU89566.1"/>
    </source>
</evidence>
<accession>A0A1U9RRP9</accession>
<organism evidence="1 2">
    <name type="scientific">Carsonella ruddii</name>
    <dbReference type="NCBI Taxonomy" id="114186"/>
    <lineage>
        <taxon>Bacteria</taxon>
        <taxon>Pseudomonadati</taxon>
        <taxon>Pseudomonadota</taxon>
        <taxon>Gammaproteobacteria</taxon>
        <taxon>Oceanospirillales</taxon>
        <taxon>Halomonadaceae</taxon>
        <taxon>Zymobacter group</taxon>
        <taxon>Candidatus Carsonella</taxon>
    </lineage>
</organism>
<name>A0A1U9RRP9_CARRU</name>
<evidence type="ECO:0008006" key="3">
    <source>
        <dbReference type="Google" id="ProtNLM"/>
    </source>
</evidence>
<dbReference type="EMBL" id="CP019943">
    <property type="protein sequence ID" value="AQU89566.1"/>
    <property type="molecule type" value="Genomic_DNA"/>
</dbReference>